<dbReference type="PANTHER" id="PTHR31296">
    <property type="entry name" value="UPF0565 PROTEIN C2ORF69"/>
    <property type="match status" value="1"/>
</dbReference>
<comment type="caution">
    <text evidence="1">The sequence shown here is derived from an EMBL/GenBank/DDBJ whole genome shotgun (WGS) entry which is preliminary data.</text>
</comment>
<dbReference type="PANTHER" id="PTHR31296:SF1">
    <property type="entry name" value="MITOCHONDRIAL PROTEIN C2ORF69"/>
    <property type="match status" value="1"/>
</dbReference>
<evidence type="ECO:0000313" key="2">
    <source>
        <dbReference type="Proteomes" id="UP001189122"/>
    </source>
</evidence>
<evidence type="ECO:0000313" key="1">
    <source>
        <dbReference type="EMBL" id="CAA6674964.1"/>
    </source>
</evidence>
<sequence>MRTRPVCSSAMARWTGVLRVALDDPGSPLFKIAVSLRLSSSTALAGTGNSVIEELSDSGNIARLLVSKLGGSDAAVNAWVVDAASFSGSLAVYKEFVPSVDSRGDPLGYDPRGFRLPGPSCRSSPSAFRPAGRQESAAAHAHPRTVLLGFSKGGIVLNQILSEISSITSDSLAYSIFPASEGRFLRSISAFHFVDVGLNRAGAYLTDASVVGRIVEIFRLWDSSKVVRFVLHGTPRQWCDGRRPWIRREKARLAQLLREEAGDGRVQ</sequence>
<proteinExistence type="predicted"/>
<reference evidence="2" key="1">
    <citation type="journal article" date="2020" name="Sci. Rep.">
        <title>Chromosome-scale genome assembly for the duckweed Spirodela intermedia, integrating cytogenetic maps, PacBio and Oxford Nanopore libraries.</title>
        <authorList>
            <person name="Hoang P.T.N."/>
            <person name="Fiebig A."/>
            <person name="Novak P."/>
            <person name="Macas J."/>
            <person name="Cao H.X."/>
            <person name="Stepanenko A."/>
            <person name="Chen G."/>
            <person name="Borisjuk N."/>
            <person name="Scholz U."/>
            <person name="Schubert I."/>
        </authorList>
    </citation>
    <scope>NUCLEOTIDE SEQUENCE [LARGE SCALE GENOMIC DNA]</scope>
</reference>
<protein>
    <recommendedName>
        <fullName evidence="3">DUF676 domain-containing protein</fullName>
    </recommendedName>
</protein>
<dbReference type="Proteomes" id="UP001189122">
    <property type="component" value="Unassembled WGS sequence"/>
</dbReference>
<gene>
    <name evidence="1" type="ORF">SI7747_UN021322</name>
</gene>
<keyword evidence="2" id="KW-1185">Reference proteome</keyword>
<organism evidence="1 2">
    <name type="scientific">Spirodela intermedia</name>
    <name type="common">Intermediate duckweed</name>
    <dbReference type="NCBI Taxonomy" id="51605"/>
    <lineage>
        <taxon>Eukaryota</taxon>
        <taxon>Viridiplantae</taxon>
        <taxon>Streptophyta</taxon>
        <taxon>Embryophyta</taxon>
        <taxon>Tracheophyta</taxon>
        <taxon>Spermatophyta</taxon>
        <taxon>Magnoliopsida</taxon>
        <taxon>Liliopsida</taxon>
        <taxon>Araceae</taxon>
        <taxon>Lemnoideae</taxon>
        <taxon>Spirodela</taxon>
    </lineage>
</organism>
<dbReference type="Pfam" id="PF10561">
    <property type="entry name" value="C2orf69"/>
    <property type="match status" value="1"/>
</dbReference>
<dbReference type="InterPro" id="IPR018881">
    <property type="entry name" value="C2orf69_mit"/>
</dbReference>
<name>A0ABN7ED25_SPIIN</name>
<dbReference type="EMBL" id="CACRZD030000188">
    <property type="protein sequence ID" value="CAA6674964.1"/>
    <property type="molecule type" value="Genomic_DNA"/>
</dbReference>
<evidence type="ECO:0008006" key="3">
    <source>
        <dbReference type="Google" id="ProtNLM"/>
    </source>
</evidence>
<accession>A0ABN7ED25</accession>